<comment type="caution">
    <text evidence="1">The sequence shown here is derived from an EMBL/GenBank/DDBJ whole genome shotgun (WGS) entry which is preliminary data.</text>
</comment>
<protein>
    <submittedName>
        <fullName evidence="1">Uncharacterized protein</fullName>
    </submittedName>
</protein>
<dbReference type="Proteomes" id="UP000299102">
    <property type="component" value="Unassembled WGS sequence"/>
</dbReference>
<gene>
    <name evidence="1" type="ORF">EVAR_40645_1</name>
</gene>
<dbReference type="EMBL" id="BGZK01000727">
    <property type="protein sequence ID" value="GBP58102.1"/>
    <property type="molecule type" value="Genomic_DNA"/>
</dbReference>
<organism evidence="1 2">
    <name type="scientific">Eumeta variegata</name>
    <name type="common">Bagworm moth</name>
    <name type="synonym">Eumeta japonica</name>
    <dbReference type="NCBI Taxonomy" id="151549"/>
    <lineage>
        <taxon>Eukaryota</taxon>
        <taxon>Metazoa</taxon>
        <taxon>Ecdysozoa</taxon>
        <taxon>Arthropoda</taxon>
        <taxon>Hexapoda</taxon>
        <taxon>Insecta</taxon>
        <taxon>Pterygota</taxon>
        <taxon>Neoptera</taxon>
        <taxon>Endopterygota</taxon>
        <taxon>Lepidoptera</taxon>
        <taxon>Glossata</taxon>
        <taxon>Ditrysia</taxon>
        <taxon>Tineoidea</taxon>
        <taxon>Psychidae</taxon>
        <taxon>Oiketicinae</taxon>
        <taxon>Eumeta</taxon>
    </lineage>
</organism>
<keyword evidence="2" id="KW-1185">Reference proteome</keyword>
<dbReference type="AlphaFoldDB" id="A0A4C1X526"/>
<evidence type="ECO:0000313" key="1">
    <source>
        <dbReference type="EMBL" id="GBP58102.1"/>
    </source>
</evidence>
<evidence type="ECO:0000313" key="2">
    <source>
        <dbReference type="Proteomes" id="UP000299102"/>
    </source>
</evidence>
<sequence length="97" mass="11007">MMVSIRYVLIAKHVFSKCRVVEVHAGGFQSQAQEKNDQYCRDKNARQSSTPFFIDVQIPITPFLRLAPHMSFLFRIEGLVSTLSIPAEKIGNGERPL</sequence>
<accession>A0A4C1X526</accession>
<reference evidence="1 2" key="1">
    <citation type="journal article" date="2019" name="Commun. Biol.">
        <title>The bagworm genome reveals a unique fibroin gene that provides high tensile strength.</title>
        <authorList>
            <person name="Kono N."/>
            <person name="Nakamura H."/>
            <person name="Ohtoshi R."/>
            <person name="Tomita M."/>
            <person name="Numata K."/>
            <person name="Arakawa K."/>
        </authorList>
    </citation>
    <scope>NUCLEOTIDE SEQUENCE [LARGE SCALE GENOMIC DNA]</scope>
</reference>
<name>A0A4C1X526_EUMVA</name>
<proteinExistence type="predicted"/>